<dbReference type="RefSeq" id="WP_350401060.1">
    <property type="nucleotide sequence ID" value="NZ_JBELOE010000116.1"/>
</dbReference>
<dbReference type="SMART" id="SM00448">
    <property type="entry name" value="REC"/>
    <property type="match status" value="1"/>
</dbReference>
<keyword evidence="1 2" id="KW-0597">Phosphoprotein</keyword>
<dbReference type="InterPro" id="IPR011006">
    <property type="entry name" value="CheY-like_superfamily"/>
</dbReference>
<dbReference type="SUPFAM" id="SSF52172">
    <property type="entry name" value="CheY-like"/>
    <property type="match status" value="1"/>
</dbReference>
<feature type="domain" description="Response regulatory" evidence="3">
    <location>
        <begin position="2"/>
        <end position="117"/>
    </location>
</feature>
<organism evidence="4 5">
    <name type="scientific">Catenovulum sediminis</name>
    <dbReference type="NCBI Taxonomy" id="1740262"/>
    <lineage>
        <taxon>Bacteria</taxon>
        <taxon>Pseudomonadati</taxon>
        <taxon>Pseudomonadota</taxon>
        <taxon>Gammaproteobacteria</taxon>
        <taxon>Alteromonadales</taxon>
        <taxon>Alteromonadaceae</taxon>
        <taxon>Catenovulum</taxon>
    </lineage>
</organism>
<dbReference type="InterPro" id="IPR001789">
    <property type="entry name" value="Sig_transdc_resp-reg_receiver"/>
</dbReference>
<name>A0ABV1RES3_9ALTE</name>
<reference evidence="4 5" key="1">
    <citation type="submission" date="2024-06" db="EMBL/GenBank/DDBJ databases">
        <authorList>
            <person name="Chen R.Y."/>
        </authorList>
    </citation>
    <scope>NUCLEOTIDE SEQUENCE [LARGE SCALE GENOMIC DNA]</scope>
    <source>
        <strain evidence="4 5">D2</strain>
    </source>
</reference>
<dbReference type="EMBL" id="JBELOE010000116">
    <property type="protein sequence ID" value="MER2491428.1"/>
    <property type="molecule type" value="Genomic_DNA"/>
</dbReference>
<dbReference type="PROSITE" id="PS50110">
    <property type="entry name" value="RESPONSE_REGULATORY"/>
    <property type="match status" value="1"/>
</dbReference>
<comment type="caution">
    <text evidence="4">The sequence shown here is derived from an EMBL/GenBank/DDBJ whole genome shotgun (WGS) entry which is preliminary data.</text>
</comment>
<sequence>MKVLLVDDNVALRHQIAEQLFANGFEVEQADNGLSGLNKAKSSSFDIVVTDFKMPIIDGVKLSENLINDLNYQAQQILILTTDTSAQAIFNIEKLKLEWLAKPVEFEQILAAIQHADEGAAA</sequence>
<proteinExistence type="predicted"/>
<evidence type="ECO:0000256" key="2">
    <source>
        <dbReference type="PROSITE-ProRule" id="PRU00169"/>
    </source>
</evidence>
<keyword evidence="5" id="KW-1185">Reference proteome</keyword>
<dbReference type="Proteomes" id="UP001467690">
    <property type="component" value="Unassembled WGS sequence"/>
</dbReference>
<evidence type="ECO:0000313" key="5">
    <source>
        <dbReference type="Proteomes" id="UP001467690"/>
    </source>
</evidence>
<evidence type="ECO:0000313" key="4">
    <source>
        <dbReference type="EMBL" id="MER2491428.1"/>
    </source>
</evidence>
<dbReference type="InterPro" id="IPR050595">
    <property type="entry name" value="Bact_response_regulator"/>
</dbReference>
<evidence type="ECO:0000256" key="1">
    <source>
        <dbReference type="ARBA" id="ARBA00022553"/>
    </source>
</evidence>
<dbReference type="Gene3D" id="3.40.50.2300">
    <property type="match status" value="1"/>
</dbReference>
<dbReference type="PANTHER" id="PTHR44591:SF3">
    <property type="entry name" value="RESPONSE REGULATORY DOMAIN-CONTAINING PROTEIN"/>
    <property type="match status" value="1"/>
</dbReference>
<dbReference type="Pfam" id="PF00072">
    <property type="entry name" value="Response_reg"/>
    <property type="match status" value="1"/>
</dbReference>
<feature type="modified residue" description="4-aspartylphosphate" evidence="2">
    <location>
        <position position="51"/>
    </location>
</feature>
<protein>
    <submittedName>
        <fullName evidence="4">Response regulator</fullName>
    </submittedName>
</protein>
<dbReference type="PANTHER" id="PTHR44591">
    <property type="entry name" value="STRESS RESPONSE REGULATOR PROTEIN 1"/>
    <property type="match status" value="1"/>
</dbReference>
<evidence type="ECO:0000259" key="3">
    <source>
        <dbReference type="PROSITE" id="PS50110"/>
    </source>
</evidence>
<gene>
    <name evidence="4" type="ORF">ABS311_05990</name>
</gene>
<accession>A0ABV1RES3</accession>